<dbReference type="InterPro" id="IPR033985">
    <property type="entry name" value="SusD-like_N"/>
</dbReference>
<dbReference type="PROSITE" id="PS51257">
    <property type="entry name" value="PROKAR_LIPOPROTEIN"/>
    <property type="match status" value="1"/>
</dbReference>
<gene>
    <name evidence="8" type="ORF">J7I43_08650</name>
</gene>
<organism evidence="8 9">
    <name type="scientific">Chitinophaga chungangae</name>
    <dbReference type="NCBI Taxonomy" id="2821488"/>
    <lineage>
        <taxon>Bacteria</taxon>
        <taxon>Pseudomonadati</taxon>
        <taxon>Bacteroidota</taxon>
        <taxon>Chitinophagia</taxon>
        <taxon>Chitinophagales</taxon>
        <taxon>Chitinophagaceae</taxon>
        <taxon>Chitinophaga</taxon>
    </lineage>
</organism>
<evidence type="ECO:0000256" key="3">
    <source>
        <dbReference type="ARBA" id="ARBA00022729"/>
    </source>
</evidence>
<dbReference type="EMBL" id="JAGHKP010000002">
    <property type="protein sequence ID" value="MBO9152277.1"/>
    <property type="molecule type" value="Genomic_DNA"/>
</dbReference>
<dbReference type="Gene3D" id="1.25.40.390">
    <property type="match status" value="1"/>
</dbReference>
<comment type="caution">
    <text evidence="8">The sequence shown here is derived from an EMBL/GenBank/DDBJ whole genome shotgun (WGS) entry which is preliminary data.</text>
</comment>
<protein>
    <submittedName>
        <fullName evidence="8">RagB/SusD family nutrient uptake outer membrane protein</fullName>
    </submittedName>
</protein>
<dbReference type="InterPro" id="IPR012944">
    <property type="entry name" value="SusD_RagB_dom"/>
</dbReference>
<evidence type="ECO:0000313" key="8">
    <source>
        <dbReference type="EMBL" id="MBO9152277.1"/>
    </source>
</evidence>
<comment type="similarity">
    <text evidence="2">Belongs to the SusD family.</text>
</comment>
<evidence type="ECO:0000256" key="2">
    <source>
        <dbReference type="ARBA" id="ARBA00006275"/>
    </source>
</evidence>
<dbReference type="SUPFAM" id="SSF48452">
    <property type="entry name" value="TPR-like"/>
    <property type="match status" value="1"/>
</dbReference>
<evidence type="ECO:0000256" key="4">
    <source>
        <dbReference type="ARBA" id="ARBA00023136"/>
    </source>
</evidence>
<dbReference type="Proteomes" id="UP000679126">
    <property type="component" value="Unassembled WGS sequence"/>
</dbReference>
<name>A0ABS3YC77_9BACT</name>
<feature type="domain" description="RagB/SusD" evidence="6">
    <location>
        <begin position="380"/>
        <end position="458"/>
    </location>
</feature>
<keyword evidence="3" id="KW-0732">Signal</keyword>
<feature type="domain" description="SusD-like N-terminal" evidence="7">
    <location>
        <begin position="21"/>
        <end position="234"/>
    </location>
</feature>
<evidence type="ECO:0000313" key="9">
    <source>
        <dbReference type="Proteomes" id="UP000679126"/>
    </source>
</evidence>
<dbReference type="RefSeq" id="WP_209145274.1">
    <property type="nucleotide sequence ID" value="NZ_JAGHKP010000002.1"/>
</dbReference>
<keyword evidence="9" id="KW-1185">Reference proteome</keyword>
<dbReference type="Pfam" id="PF07980">
    <property type="entry name" value="SusD_RagB"/>
    <property type="match status" value="1"/>
</dbReference>
<sequence>MKARYLSIYILAGMIFTSCHKYLDVKPKGTLIPTTVSDFDHMLDNAGTVEFYFQDNNRGSLISYLSDNMEVTEGQAKAGFVIANNPNIGRYYAHIFRQPYTDPNSNDYFWATGSQGVYSQMMYFNNVIKGINNVANKSAADQDLAASAIAQARAARGWAYFSLNLLYGPVYKPGGNNGTPTIPYVTSPDLSEPMPQLSTSEQVMQLVAGDLHAALPDLPPSASWPSRTSKAAGQTMMAYYHLFTQKYDSVVYYANLAWTSSAGADPSKVLYDYNLFDWTNPANLVSSLITSPQDLFVNTVNNREMLLYRGIDMLAGQATQLSYPSAELIALFDQTNDLRFKYYFISAPGYKTTLGGGYDDGTRISNYRYNKMRPTDGFTYPELLLMRAEGYARTNQLTLAIADLNTLRQYRYKTGTPQLAAGTQDQVIQAVLDERRRELPVGGIKRFMDLKRFVLETGKPWSKQAITHHVGGETFTGRIDSKDFILNIPNTVLKYNPAWNIPLDTRPFQ</sequence>
<evidence type="ECO:0000256" key="1">
    <source>
        <dbReference type="ARBA" id="ARBA00004442"/>
    </source>
</evidence>
<dbReference type="Pfam" id="PF14322">
    <property type="entry name" value="SusD-like_3"/>
    <property type="match status" value="1"/>
</dbReference>
<accession>A0ABS3YC77</accession>
<keyword evidence="5" id="KW-0998">Cell outer membrane</keyword>
<evidence type="ECO:0000256" key="5">
    <source>
        <dbReference type="ARBA" id="ARBA00023237"/>
    </source>
</evidence>
<evidence type="ECO:0000259" key="7">
    <source>
        <dbReference type="Pfam" id="PF14322"/>
    </source>
</evidence>
<comment type="subcellular location">
    <subcellularLocation>
        <location evidence="1">Cell outer membrane</location>
    </subcellularLocation>
</comment>
<evidence type="ECO:0000259" key="6">
    <source>
        <dbReference type="Pfam" id="PF07980"/>
    </source>
</evidence>
<dbReference type="InterPro" id="IPR011990">
    <property type="entry name" value="TPR-like_helical_dom_sf"/>
</dbReference>
<keyword evidence="4" id="KW-0472">Membrane</keyword>
<reference evidence="9" key="1">
    <citation type="submission" date="2021-03" db="EMBL/GenBank/DDBJ databases">
        <title>Assistant Professor.</title>
        <authorList>
            <person name="Huq M.A."/>
        </authorList>
    </citation>
    <scope>NUCLEOTIDE SEQUENCE [LARGE SCALE GENOMIC DNA]</scope>
    <source>
        <strain evidence="9">MAH-28</strain>
    </source>
</reference>
<proteinExistence type="inferred from homology"/>